<organism evidence="1 3">
    <name type="scientific">Rotaria socialis</name>
    <dbReference type="NCBI Taxonomy" id="392032"/>
    <lineage>
        <taxon>Eukaryota</taxon>
        <taxon>Metazoa</taxon>
        <taxon>Spiralia</taxon>
        <taxon>Gnathifera</taxon>
        <taxon>Rotifera</taxon>
        <taxon>Eurotatoria</taxon>
        <taxon>Bdelloidea</taxon>
        <taxon>Philodinida</taxon>
        <taxon>Philodinidae</taxon>
        <taxon>Rotaria</taxon>
    </lineage>
</organism>
<dbReference type="EMBL" id="CAJNYV010001911">
    <property type="protein sequence ID" value="CAF3445569.1"/>
    <property type="molecule type" value="Genomic_DNA"/>
</dbReference>
<evidence type="ECO:0000313" key="2">
    <source>
        <dbReference type="EMBL" id="CAF3455008.1"/>
    </source>
</evidence>
<comment type="caution">
    <text evidence="1">The sequence shown here is derived from an EMBL/GenBank/DDBJ whole genome shotgun (WGS) entry which is preliminary data.</text>
</comment>
<dbReference type="Proteomes" id="UP000663872">
    <property type="component" value="Unassembled WGS sequence"/>
</dbReference>
<protein>
    <submittedName>
        <fullName evidence="1">Uncharacterized protein</fullName>
    </submittedName>
</protein>
<name>A0A818DN62_9BILA</name>
<reference evidence="1" key="1">
    <citation type="submission" date="2021-02" db="EMBL/GenBank/DDBJ databases">
        <authorList>
            <person name="Nowell W R."/>
        </authorList>
    </citation>
    <scope>NUCLEOTIDE SEQUENCE</scope>
</reference>
<dbReference type="EMBL" id="CAJNYT010002191">
    <property type="protein sequence ID" value="CAF3455008.1"/>
    <property type="molecule type" value="Genomic_DNA"/>
</dbReference>
<evidence type="ECO:0000313" key="3">
    <source>
        <dbReference type="Proteomes" id="UP000663865"/>
    </source>
</evidence>
<sequence length="238" mass="27336">MNYQQMAVTRVIAVIIICLGFSTNNHCLSMVIPSATTITDDDISNITTASTVTITFPTTTTIDTTEINRTVPPTSTPILHVRIRVQNSLIETFATEKQLDLLEIQLKQRHIPYRQVKDSKDGKTIIIGPFQKLNNLTATMMIFNHTRFHRNFTKMIPVKPSIIDKKNETNITILSDEIKAETEHFPLNLEVHEHHHAHDQESYEFRKCLDVCKIYQDNELKPDHNCIRKKCLKEITGI</sequence>
<gene>
    <name evidence="2" type="ORF">GRG538_LOCUS14515</name>
    <name evidence="1" type="ORF">KIK155_LOCUS11998</name>
</gene>
<accession>A0A818DN62</accession>
<dbReference type="Proteomes" id="UP000663865">
    <property type="component" value="Unassembled WGS sequence"/>
</dbReference>
<proteinExistence type="predicted"/>
<evidence type="ECO:0000313" key="1">
    <source>
        <dbReference type="EMBL" id="CAF3445569.1"/>
    </source>
</evidence>
<dbReference type="AlphaFoldDB" id="A0A818DN62"/>